<sequence length="391" mass="43713">MSLTGISEAHPVMRIAYLHSGSIPSVYANGVHVMRMCDAFTDAGHEVVLYALPGTVPAGDVHRYYGTRNRFEVRSIAQPALRGLGVWIRAWRIRADLHRRGTPDLLYGRDLRALLVSSGRTPLVYETHLMWPRRIVRRIEGVLFRRRNLRRVVFVSQALADDYRRVFPELDSSRWADLVTAHDCADPVPADGPVADLPGRPEAPKIGYVGHLYPGRGTDVILELAARVPEADFHLVGGTAADRTHWQSRCTRPNVYFHGHLPPAELAPYQRAFDVVLAPYQRRTYCAGGAGEISRWVSPMKLFEYMSYGKAVIASDLPVLREILTDGVNCLLCPPDSAEAWAAAVKRLVGDENLRATLGGEARRQLHDRHTWRIRADRVLAGLGDTTRPQP</sequence>
<dbReference type="KEGG" id="salw:CP975_02885"/>
<dbReference type="OrthoDB" id="9790710at2"/>
<dbReference type="RefSeq" id="WP_150476541.1">
    <property type="nucleotide sequence ID" value="NZ_CP023695.1"/>
</dbReference>
<accession>A0A5J6HHA6</accession>
<evidence type="ECO:0000313" key="5">
    <source>
        <dbReference type="EMBL" id="QEV16587.1"/>
    </source>
</evidence>
<keyword evidence="3 5" id="KW-0808">Transferase</keyword>
<proteinExistence type="predicted"/>
<dbReference type="PANTHER" id="PTHR12526:SF600">
    <property type="entry name" value="GLYCOSYL TRANSFERASE GROUP 1"/>
    <property type="match status" value="1"/>
</dbReference>
<dbReference type="InterPro" id="IPR028098">
    <property type="entry name" value="Glyco_trans_4-like_N"/>
</dbReference>
<dbReference type="AlphaFoldDB" id="A0A5J6HHA6"/>
<evidence type="ECO:0000313" key="6">
    <source>
        <dbReference type="Proteomes" id="UP000326553"/>
    </source>
</evidence>
<dbReference type="Pfam" id="PF13692">
    <property type="entry name" value="Glyco_trans_1_4"/>
    <property type="match status" value="1"/>
</dbReference>
<reference evidence="5 6" key="1">
    <citation type="submission" date="2017-09" db="EMBL/GenBank/DDBJ databases">
        <authorList>
            <person name="Lee N."/>
            <person name="Cho B.-K."/>
        </authorList>
    </citation>
    <scope>NUCLEOTIDE SEQUENCE [LARGE SCALE GENOMIC DNA]</scope>
    <source>
        <strain evidence="5 6">ATCC 12461</strain>
    </source>
</reference>
<dbReference type="PANTHER" id="PTHR12526">
    <property type="entry name" value="GLYCOSYLTRANSFERASE"/>
    <property type="match status" value="1"/>
</dbReference>
<organism evidence="5 6">
    <name type="scientific">Streptomyces alboniger</name>
    <dbReference type="NCBI Taxonomy" id="132473"/>
    <lineage>
        <taxon>Bacteria</taxon>
        <taxon>Bacillati</taxon>
        <taxon>Actinomycetota</taxon>
        <taxon>Actinomycetes</taxon>
        <taxon>Kitasatosporales</taxon>
        <taxon>Streptomycetaceae</taxon>
        <taxon>Streptomyces</taxon>
        <taxon>Streptomyces aurantiacus group</taxon>
    </lineage>
</organism>
<dbReference type="SUPFAM" id="SSF53756">
    <property type="entry name" value="UDP-Glycosyltransferase/glycogen phosphorylase"/>
    <property type="match status" value="1"/>
</dbReference>
<keyword evidence="6" id="KW-1185">Reference proteome</keyword>
<dbReference type="Proteomes" id="UP000326553">
    <property type="component" value="Chromosome"/>
</dbReference>
<dbReference type="GO" id="GO:0016757">
    <property type="term" value="F:glycosyltransferase activity"/>
    <property type="evidence" value="ECO:0007669"/>
    <property type="project" value="UniProtKB-KW"/>
</dbReference>
<dbReference type="EMBL" id="CP023695">
    <property type="protein sequence ID" value="QEV16587.1"/>
    <property type="molecule type" value="Genomic_DNA"/>
</dbReference>
<feature type="domain" description="Glycosyltransferase subfamily 4-like N-terminal" evidence="4">
    <location>
        <begin position="31"/>
        <end position="168"/>
    </location>
</feature>
<name>A0A5J6HHA6_STRAD</name>
<evidence type="ECO:0000256" key="1">
    <source>
        <dbReference type="ARBA" id="ARBA00021292"/>
    </source>
</evidence>
<protein>
    <recommendedName>
        <fullName evidence="1">D-inositol 3-phosphate glycosyltransferase</fullName>
    </recommendedName>
</protein>
<keyword evidence="2" id="KW-0328">Glycosyltransferase</keyword>
<gene>
    <name evidence="5" type="ORF">CP975_02885</name>
</gene>
<dbReference type="CDD" id="cd03801">
    <property type="entry name" value="GT4_PimA-like"/>
    <property type="match status" value="1"/>
</dbReference>
<dbReference type="Gene3D" id="3.40.50.2000">
    <property type="entry name" value="Glycogen Phosphorylase B"/>
    <property type="match status" value="2"/>
</dbReference>
<evidence type="ECO:0000256" key="3">
    <source>
        <dbReference type="ARBA" id="ARBA00022679"/>
    </source>
</evidence>
<dbReference type="Pfam" id="PF13439">
    <property type="entry name" value="Glyco_transf_4"/>
    <property type="match status" value="1"/>
</dbReference>
<evidence type="ECO:0000256" key="2">
    <source>
        <dbReference type="ARBA" id="ARBA00022676"/>
    </source>
</evidence>
<evidence type="ECO:0000259" key="4">
    <source>
        <dbReference type="Pfam" id="PF13439"/>
    </source>
</evidence>